<dbReference type="AlphaFoldDB" id="A0A1N7GMD8"/>
<evidence type="ECO:0008006" key="4">
    <source>
        <dbReference type="Google" id="ProtNLM"/>
    </source>
</evidence>
<protein>
    <recommendedName>
        <fullName evidence="4">Major Facilitator Superfamily protein</fullName>
    </recommendedName>
</protein>
<feature type="transmembrane region" description="Helical" evidence="1">
    <location>
        <begin position="76"/>
        <end position="105"/>
    </location>
</feature>
<gene>
    <name evidence="2" type="ORF">SAMN05421833_13060</name>
</gene>
<accession>A0A1N7GMD8</accession>
<evidence type="ECO:0000256" key="1">
    <source>
        <dbReference type="SAM" id="Phobius"/>
    </source>
</evidence>
<name>A0A1N7GMD8_9ACTN</name>
<organism evidence="2 3">
    <name type="scientific">Microbispora rosea</name>
    <dbReference type="NCBI Taxonomy" id="58117"/>
    <lineage>
        <taxon>Bacteria</taxon>
        <taxon>Bacillati</taxon>
        <taxon>Actinomycetota</taxon>
        <taxon>Actinomycetes</taxon>
        <taxon>Streptosporangiales</taxon>
        <taxon>Streptosporangiaceae</taxon>
        <taxon>Microbispora</taxon>
    </lineage>
</organism>
<dbReference type="InterPro" id="IPR036259">
    <property type="entry name" value="MFS_trans_sf"/>
</dbReference>
<reference evidence="3" key="1">
    <citation type="submission" date="2017-01" db="EMBL/GenBank/DDBJ databases">
        <authorList>
            <person name="Varghese N."/>
            <person name="Submissions S."/>
        </authorList>
    </citation>
    <scope>NUCLEOTIDE SEQUENCE [LARGE SCALE GENOMIC DNA]</scope>
    <source>
        <strain evidence="3">ATCC 12950</strain>
    </source>
</reference>
<dbReference type="EMBL" id="FTNI01000030">
    <property type="protein sequence ID" value="SIS13676.1"/>
    <property type="molecule type" value="Genomic_DNA"/>
</dbReference>
<proteinExistence type="predicted"/>
<evidence type="ECO:0000313" key="3">
    <source>
        <dbReference type="Proteomes" id="UP000186096"/>
    </source>
</evidence>
<keyword evidence="1" id="KW-0812">Transmembrane</keyword>
<evidence type="ECO:0000313" key="2">
    <source>
        <dbReference type="EMBL" id="SIS13676.1"/>
    </source>
</evidence>
<dbReference type="STRING" id="58117.SAMN05421833_13060"/>
<keyword evidence="1" id="KW-1133">Transmembrane helix</keyword>
<keyword evidence="3" id="KW-1185">Reference proteome</keyword>
<sequence length="139" mass="14282">MSSTQSPRVWAIFLLVVAVGVLDLLSTTVANVAAPTIMRDLGASWSPAPWLGASYTHGIIATSMPVRSRIASHGRVVVSIGVLLFAVGIVGMSGILPGLLLVLALTAACPDGHPAASAPGSTRSLSLPRFRKASAHSYP</sequence>
<feature type="transmembrane region" description="Helical" evidence="1">
    <location>
        <begin position="12"/>
        <end position="33"/>
    </location>
</feature>
<dbReference type="RefSeq" id="WP_143734662.1">
    <property type="nucleotide sequence ID" value="NZ_FTNI01000030.1"/>
</dbReference>
<dbReference type="Proteomes" id="UP000186096">
    <property type="component" value="Unassembled WGS sequence"/>
</dbReference>
<keyword evidence="1" id="KW-0472">Membrane</keyword>
<dbReference type="SUPFAM" id="SSF103473">
    <property type="entry name" value="MFS general substrate transporter"/>
    <property type="match status" value="1"/>
</dbReference>